<evidence type="ECO:0000313" key="1">
    <source>
        <dbReference type="EMBL" id="SIN90603.1"/>
    </source>
</evidence>
<dbReference type="EMBL" id="FSRG01000004">
    <property type="protein sequence ID" value="SIN90603.1"/>
    <property type="molecule type" value="Genomic_DNA"/>
</dbReference>
<evidence type="ECO:0000313" key="2">
    <source>
        <dbReference type="Proteomes" id="UP000184694"/>
    </source>
</evidence>
<dbReference type="AlphaFoldDB" id="A0A1N6F5P3"/>
<reference evidence="2" key="1">
    <citation type="submission" date="2016-11" db="EMBL/GenBank/DDBJ databases">
        <authorList>
            <person name="Varghese N."/>
            <person name="Submissions S."/>
        </authorList>
    </citation>
    <scope>NUCLEOTIDE SEQUENCE [LARGE SCALE GENOMIC DNA]</scope>
    <source>
        <strain evidence="2">DSM 17456</strain>
    </source>
</reference>
<dbReference type="Proteomes" id="UP000184694">
    <property type="component" value="Unassembled WGS sequence"/>
</dbReference>
<dbReference type="OrthoDB" id="495783at2"/>
<organism evidence="1 2">
    <name type="scientific">Halodesulfovibrio marinisediminis DSM 17456</name>
    <dbReference type="NCBI Taxonomy" id="1121457"/>
    <lineage>
        <taxon>Bacteria</taxon>
        <taxon>Pseudomonadati</taxon>
        <taxon>Thermodesulfobacteriota</taxon>
        <taxon>Desulfovibrionia</taxon>
        <taxon>Desulfovibrionales</taxon>
        <taxon>Desulfovibrionaceae</taxon>
        <taxon>Halodesulfovibrio</taxon>
    </lineage>
</organism>
<dbReference type="Pfam" id="PF04463">
    <property type="entry name" value="2-thiour_desulf"/>
    <property type="match status" value="1"/>
</dbReference>
<protein>
    <submittedName>
        <fullName evidence="1">Uncharacterized conserved protein YbbK, DUF523 family</fullName>
    </submittedName>
</protein>
<keyword evidence="2" id="KW-1185">Reference proteome</keyword>
<dbReference type="InterPro" id="IPR007553">
    <property type="entry name" value="2-thiour_desulf"/>
</dbReference>
<proteinExistence type="predicted"/>
<dbReference type="PANTHER" id="PTHR30087:SF1">
    <property type="entry name" value="HYPOTHETICAL CYTOSOLIC PROTEIN"/>
    <property type="match status" value="1"/>
</dbReference>
<dbReference type="RefSeq" id="WP_074215968.1">
    <property type="nucleotide sequence ID" value="NZ_FSRG01000004.1"/>
</dbReference>
<dbReference type="STRING" id="1121457.SAMN02745161_1118"/>
<dbReference type="PANTHER" id="PTHR30087">
    <property type="entry name" value="INNER MEMBRANE PROTEIN"/>
    <property type="match status" value="1"/>
</dbReference>
<accession>A0A1N6F5P3</accession>
<name>A0A1N6F5P3_9BACT</name>
<sequence>MEYVVSACLAGCNCRYDGGNTANEHVQQLIREGRALPLCPEQLGGFPTPRTPFELKNGRAISKDGVDITEQMLQGVEEATKLVELAGCTKAILKSRSPSCGAGIIYDGSFSGVKIAGNGLFAERMLAMGLEVTCTD</sequence>
<gene>
    <name evidence="1" type="ORF">SAMN02745161_1118</name>
</gene>